<sequence>MLIVGGGLVGLTAALVCRHHGLAVTLVERRATTSPQPKARRFHVRSMEVFRELGLARAVHEAARDLAGHDRMAAGRTLAEAELLPLWRPSGPAGSEVEVSPEPPCLIAQDTLEPVLREAAVAAGATVRFGAELISFAQRPEDGEVVAALLDRTTGRRERLRCRRLVAADGARSPVRAALGIGRSGRGPVGEPSVSVYFRADLGDVVRDRAFNLCRLDHPDAPGPLASVDGRHRWVFMTAGDTAGRDWPRLLRTVLGVPAPGLEVLSVLPWRAEMRVADRYTHQLVHLAGDAAHVMPPFAASGANTGIADAHNLGWKLAAVLRGRAAPALLDSYDTERRPAGWFAADQSSRRSQALSDPAAPPDPTLAHPYVLAAGGFQYTEGALAPGPADAADPEPVTEFAPAGRVGTRVPHRWLDERRTRSTLDLAGPHWALLAGPSARVPDRLTIPGPYAAALAVHRSTADFLAPDGLTLLRPDHVVAWRGAGPDAATATLAGLLACDLPPTG</sequence>
<dbReference type="Proteomes" id="UP001500124">
    <property type="component" value="Unassembled WGS sequence"/>
</dbReference>
<keyword evidence="6" id="KW-0503">Monooxygenase</keyword>
<dbReference type="PANTHER" id="PTHR43004:SF19">
    <property type="entry name" value="BINDING MONOOXYGENASE, PUTATIVE (JCVI)-RELATED"/>
    <property type="match status" value="1"/>
</dbReference>
<comment type="caution">
    <text evidence="6">The sequence shown here is derived from an EMBL/GenBank/DDBJ whole genome shotgun (WGS) entry which is preliminary data.</text>
</comment>
<feature type="compositionally biased region" description="Polar residues" evidence="4">
    <location>
        <begin position="346"/>
        <end position="355"/>
    </location>
</feature>
<dbReference type="SUPFAM" id="SSF51905">
    <property type="entry name" value="FAD/NAD(P)-binding domain"/>
    <property type="match status" value="1"/>
</dbReference>
<gene>
    <name evidence="6" type="ORF">GCM10023336_73840</name>
</gene>
<evidence type="ECO:0000313" key="7">
    <source>
        <dbReference type="Proteomes" id="UP001500124"/>
    </source>
</evidence>
<organism evidence="6 7">
    <name type="scientific">Streptomyces similanensis</name>
    <dbReference type="NCBI Taxonomy" id="1274988"/>
    <lineage>
        <taxon>Bacteria</taxon>
        <taxon>Bacillati</taxon>
        <taxon>Actinomycetota</taxon>
        <taxon>Actinomycetes</taxon>
        <taxon>Kitasatosporales</taxon>
        <taxon>Streptomycetaceae</taxon>
        <taxon>Streptomyces</taxon>
    </lineage>
</organism>
<name>A0ABP9LPA1_9ACTN</name>
<evidence type="ECO:0000256" key="1">
    <source>
        <dbReference type="ARBA" id="ARBA00001974"/>
    </source>
</evidence>
<dbReference type="EMBL" id="BAABKC010000136">
    <property type="protein sequence ID" value="GAA5080521.1"/>
    <property type="molecule type" value="Genomic_DNA"/>
</dbReference>
<feature type="region of interest" description="Disordered" evidence="4">
    <location>
        <begin position="343"/>
        <end position="365"/>
    </location>
</feature>
<evidence type="ECO:0000256" key="4">
    <source>
        <dbReference type="SAM" id="MobiDB-lite"/>
    </source>
</evidence>
<evidence type="ECO:0000256" key="3">
    <source>
        <dbReference type="ARBA" id="ARBA00022827"/>
    </source>
</evidence>
<evidence type="ECO:0000259" key="5">
    <source>
        <dbReference type="Pfam" id="PF01494"/>
    </source>
</evidence>
<dbReference type="PANTHER" id="PTHR43004">
    <property type="entry name" value="TRK SYSTEM POTASSIUM UPTAKE PROTEIN"/>
    <property type="match status" value="1"/>
</dbReference>
<reference evidence="7" key="1">
    <citation type="journal article" date="2019" name="Int. J. Syst. Evol. Microbiol.">
        <title>The Global Catalogue of Microorganisms (GCM) 10K type strain sequencing project: providing services to taxonomists for standard genome sequencing and annotation.</title>
        <authorList>
            <consortium name="The Broad Institute Genomics Platform"/>
            <consortium name="The Broad Institute Genome Sequencing Center for Infectious Disease"/>
            <person name="Wu L."/>
            <person name="Ma J."/>
        </authorList>
    </citation>
    <scope>NUCLEOTIDE SEQUENCE [LARGE SCALE GENOMIC DNA]</scope>
    <source>
        <strain evidence="7">JCM 18410</strain>
    </source>
</reference>
<keyword evidence="3" id="KW-0274">FAD</keyword>
<protein>
    <submittedName>
        <fullName evidence="6">FAD-dependent monooxygenase</fullName>
    </submittedName>
</protein>
<evidence type="ECO:0000256" key="2">
    <source>
        <dbReference type="ARBA" id="ARBA00022630"/>
    </source>
</evidence>
<keyword evidence="2" id="KW-0285">Flavoprotein</keyword>
<feature type="domain" description="FAD-binding" evidence="5">
    <location>
        <begin position="2"/>
        <end position="347"/>
    </location>
</feature>
<comment type="cofactor">
    <cofactor evidence="1">
        <name>FAD</name>
        <dbReference type="ChEBI" id="CHEBI:57692"/>
    </cofactor>
</comment>
<accession>A0ABP9LPA1</accession>
<proteinExistence type="predicted"/>
<dbReference type="Gene3D" id="3.40.30.120">
    <property type="match status" value="1"/>
</dbReference>
<evidence type="ECO:0000313" key="6">
    <source>
        <dbReference type="EMBL" id="GAA5080521.1"/>
    </source>
</evidence>
<dbReference type="GO" id="GO:0004497">
    <property type="term" value="F:monooxygenase activity"/>
    <property type="evidence" value="ECO:0007669"/>
    <property type="project" value="UniProtKB-KW"/>
</dbReference>
<dbReference type="InterPro" id="IPR002938">
    <property type="entry name" value="FAD-bd"/>
</dbReference>
<dbReference type="Pfam" id="PF01494">
    <property type="entry name" value="FAD_binding_3"/>
    <property type="match status" value="1"/>
</dbReference>
<dbReference type="Gene3D" id="3.50.50.60">
    <property type="entry name" value="FAD/NAD(P)-binding domain"/>
    <property type="match status" value="1"/>
</dbReference>
<keyword evidence="6" id="KW-0560">Oxidoreductase</keyword>
<dbReference type="InterPro" id="IPR036188">
    <property type="entry name" value="FAD/NAD-bd_sf"/>
</dbReference>
<dbReference type="PRINTS" id="PR00420">
    <property type="entry name" value="RNGMNOXGNASE"/>
</dbReference>
<keyword evidence="7" id="KW-1185">Reference proteome</keyword>
<dbReference type="Gene3D" id="3.30.9.10">
    <property type="entry name" value="D-Amino Acid Oxidase, subunit A, domain 2"/>
    <property type="match status" value="1"/>
</dbReference>
<dbReference type="Pfam" id="PF21274">
    <property type="entry name" value="Rng_hyd_C"/>
    <property type="match status" value="1"/>
</dbReference>
<dbReference type="InterPro" id="IPR050641">
    <property type="entry name" value="RIFMO-like"/>
</dbReference>